<evidence type="ECO:0000256" key="1">
    <source>
        <dbReference type="ARBA" id="ARBA00004370"/>
    </source>
</evidence>
<evidence type="ECO:0000313" key="9">
    <source>
        <dbReference type="EMBL" id="CAX43367.1"/>
    </source>
</evidence>
<keyword evidence="4 7" id="KW-1133">Transmembrane helix</keyword>
<dbReference type="eggNOG" id="ENOG502RMH2">
    <property type="taxonomic scope" value="Eukaryota"/>
</dbReference>
<dbReference type="GeneID" id="8045643"/>
<keyword evidence="3 7" id="KW-0812">Transmembrane</keyword>
<dbReference type="EMBL" id="FM992689">
    <property type="protein sequence ID" value="CAX43367.1"/>
    <property type="molecule type" value="Genomic_DNA"/>
</dbReference>
<dbReference type="RefSeq" id="XP_002418068.1">
    <property type="nucleotide sequence ID" value="XM_002418023.1"/>
</dbReference>
<feature type="transmembrane region" description="Helical" evidence="7">
    <location>
        <begin position="46"/>
        <end position="68"/>
    </location>
</feature>
<dbReference type="PROSITE" id="PS01309">
    <property type="entry name" value="UPF0057"/>
    <property type="match status" value="1"/>
</dbReference>
<evidence type="ECO:0000256" key="5">
    <source>
        <dbReference type="ARBA" id="ARBA00023136"/>
    </source>
</evidence>
<evidence type="ECO:0000256" key="2">
    <source>
        <dbReference type="ARBA" id="ARBA00009530"/>
    </source>
</evidence>
<accession>B9WAE8</accession>
<proteinExistence type="inferred from homology"/>
<feature type="region of interest" description="Disordered" evidence="6">
    <location>
        <begin position="139"/>
        <end position="161"/>
    </location>
</feature>
<reference evidence="9 10" key="1">
    <citation type="journal article" date="2009" name="Genome Res.">
        <title>Comparative genomics of the fungal pathogens Candida dubliniensis and Candida albicans.</title>
        <authorList>
            <person name="Jackson A.P."/>
            <person name="Gamble J.A."/>
            <person name="Yeomans T."/>
            <person name="Moran G.P."/>
            <person name="Saunders D."/>
            <person name="Harris D."/>
            <person name="Aslett M."/>
            <person name="Barrell J.F."/>
            <person name="Butler G."/>
            <person name="Citiulo F."/>
            <person name="Coleman D.C."/>
            <person name="de Groot P.W.J."/>
            <person name="Goodwin T.J."/>
            <person name="Quail M.A."/>
            <person name="McQuillan J."/>
            <person name="Munro C.A."/>
            <person name="Pain A."/>
            <person name="Poulter R.T."/>
            <person name="Rajandream M.A."/>
            <person name="Renauld H."/>
            <person name="Spiering M.J."/>
            <person name="Tivey A."/>
            <person name="Gow N.A.R."/>
            <person name="Barrell B."/>
            <person name="Sullivan D.J."/>
            <person name="Berriman M."/>
        </authorList>
    </citation>
    <scope>NUCLEOTIDE SEQUENCE [LARGE SCALE GENOMIC DNA]</scope>
    <source>
        <strain evidence="10">CD36 / ATCC MYA-646 / CBS 7987 / NCPF 3949 / NRRL Y-17841</strain>
    </source>
</reference>
<dbReference type="GO" id="GO:0016020">
    <property type="term" value="C:membrane"/>
    <property type="evidence" value="ECO:0007669"/>
    <property type="project" value="UniProtKB-SubCell"/>
</dbReference>
<comment type="similarity">
    <text evidence="2">Belongs to the UPF0057 (PMP3) family.</text>
</comment>
<comment type="subcellular location">
    <subcellularLocation>
        <location evidence="1">Membrane</location>
    </subcellularLocation>
</comment>
<evidence type="ECO:0000313" key="8">
    <source>
        <dbReference type="CGD" id="CAL0000161432"/>
    </source>
</evidence>
<dbReference type="CGD" id="CAL0000161432">
    <property type="gene designation" value="Cd36_15880"/>
</dbReference>
<protein>
    <submittedName>
        <fullName evidence="9">Uncharacterized protein</fullName>
    </submittedName>
</protein>
<dbReference type="HOGENOM" id="CLU_097629_0_0_1"/>
<evidence type="ECO:0000256" key="3">
    <source>
        <dbReference type="ARBA" id="ARBA00022692"/>
    </source>
</evidence>
<dbReference type="Pfam" id="PF01679">
    <property type="entry name" value="Pmp3"/>
    <property type="match status" value="1"/>
</dbReference>
<dbReference type="KEGG" id="cdu:CD36_15880"/>
<dbReference type="AlphaFoldDB" id="B9WAE8"/>
<organism evidence="9 10">
    <name type="scientific">Candida dubliniensis (strain CD36 / ATCC MYA-646 / CBS 7987 / NCPF 3949 / NRRL Y-17841)</name>
    <name type="common">Yeast</name>
    <dbReference type="NCBI Taxonomy" id="573826"/>
    <lineage>
        <taxon>Eukaryota</taxon>
        <taxon>Fungi</taxon>
        <taxon>Dikarya</taxon>
        <taxon>Ascomycota</taxon>
        <taxon>Saccharomycotina</taxon>
        <taxon>Pichiomycetes</taxon>
        <taxon>Debaryomycetaceae</taxon>
        <taxon>Candida/Lodderomyces clade</taxon>
        <taxon>Candida</taxon>
    </lineage>
</organism>
<dbReference type="Proteomes" id="UP000002605">
    <property type="component" value="Chromosome 2"/>
</dbReference>
<evidence type="ECO:0000256" key="7">
    <source>
        <dbReference type="SAM" id="Phobius"/>
    </source>
</evidence>
<gene>
    <name evidence="8" type="ordered locus">Cd36_15880</name>
    <name evidence="9" type="ORF">CD36_15880</name>
</gene>
<dbReference type="InterPro" id="IPR000612">
    <property type="entry name" value="PMP3"/>
</dbReference>
<dbReference type="OrthoDB" id="2802411at2759"/>
<dbReference type="PANTHER" id="PTHR21659">
    <property type="entry name" value="HYDROPHOBIC PROTEIN RCI2 LOW TEMPERATURE AND SALT RESPONSIVE PROTEIN LTI6 -RELATED"/>
    <property type="match status" value="1"/>
</dbReference>
<name>B9WAE8_CANDC</name>
<keyword evidence="5 7" id="KW-0472">Membrane</keyword>
<dbReference type="VEuPathDB" id="FungiDB:CD36_15880"/>
<feature type="transmembrane region" description="Helical" evidence="7">
    <location>
        <begin position="17"/>
        <end position="34"/>
    </location>
</feature>
<evidence type="ECO:0000256" key="6">
    <source>
        <dbReference type="SAM" id="MobiDB-lite"/>
    </source>
</evidence>
<dbReference type="PANTHER" id="PTHR21659:SF42">
    <property type="entry name" value="UPF0057 MEMBRANE PROTEIN ZK632.10-RELATED"/>
    <property type="match status" value="1"/>
</dbReference>
<keyword evidence="10" id="KW-1185">Reference proteome</keyword>
<evidence type="ECO:0000256" key="4">
    <source>
        <dbReference type="ARBA" id="ARBA00022989"/>
    </source>
</evidence>
<feature type="compositionally biased region" description="Basic and acidic residues" evidence="6">
    <location>
        <begin position="147"/>
        <end position="161"/>
    </location>
</feature>
<sequence>MPVQQSATNTTPSSQEQFVLIVAAIILPPLAIFLSKKYSIWNKEFWISVVLTLIGHIPGAIFAVYYLLCVQFPQQGVEGYTQLPDDVEQQLHAEHQQGSSQEQPQEQHQGIRIYHDEEHVQPKENQILTANDLPSYDDIVGSSEAATGHRDVKGGDNKIQH</sequence>
<evidence type="ECO:0000313" key="10">
    <source>
        <dbReference type="Proteomes" id="UP000002605"/>
    </source>
</evidence>